<dbReference type="EMBL" id="JMSN01000017">
    <property type="protein sequence ID" value="KDN51336.1"/>
    <property type="molecule type" value="Genomic_DNA"/>
</dbReference>
<evidence type="ECO:0000256" key="2">
    <source>
        <dbReference type="ARBA" id="ARBA00005891"/>
    </source>
</evidence>
<organism evidence="9 10">
    <name type="scientific">Tilletiaria anomala (strain ATCC 24038 / CBS 436.72 / UBC 951)</name>
    <dbReference type="NCBI Taxonomy" id="1037660"/>
    <lineage>
        <taxon>Eukaryota</taxon>
        <taxon>Fungi</taxon>
        <taxon>Dikarya</taxon>
        <taxon>Basidiomycota</taxon>
        <taxon>Ustilaginomycotina</taxon>
        <taxon>Exobasidiomycetes</taxon>
        <taxon>Georgefischeriales</taxon>
        <taxon>Tilletiariaceae</taxon>
        <taxon>Tilletiaria</taxon>
    </lineage>
</organism>
<dbReference type="SUPFAM" id="SSF53335">
    <property type="entry name" value="S-adenosyl-L-methionine-dependent methyltransferases"/>
    <property type="match status" value="1"/>
</dbReference>
<dbReference type="Gene3D" id="3.40.50.12710">
    <property type="match status" value="1"/>
</dbReference>
<accession>A0A066WCA0</accession>
<dbReference type="AlphaFoldDB" id="A0A066WCA0"/>
<dbReference type="InParanoid" id="A0A066WCA0"/>
<comment type="similarity">
    <text evidence="2 7">Belongs to the NDUFAF7 family.</text>
</comment>
<evidence type="ECO:0000256" key="4">
    <source>
        <dbReference type="ARBA" id="ARBA00022679"/>
    </source>
</evidence>
<feature type="region of interest" description="Disordered" evidence="8">
    <location>
        <begin position="415"/>
        <end position="438"/>
    </location>
</feature>
<comment type="subcellular location">
    <subcellularLocation>
        <location evidence="1 7">Mitochondrion</location>
    </subcellularLocation>
</comment>
<keyword evidence="5 7" id="KW-0496">Mitochondrion</keyword>
<evidence type="ECO:0000256" key="6">
    <source>
        <dbReference type="ARBA" id="ARBA00048612"/>
    </source>
</evidence>
<dbReference type="GO" id="GO:0032981">
    <property type="term" value="P:mitochondrial respiratory chain complex I assembly"/>
    <property type="evidence" value="ECO:0007669"/>
    <property type="project" value="TreeGrafter"/>
</dbReference>
<dbReference type="GO" id="GO:0005739">
    <property type="term" value="C:mitochondrion"/>
    <property type="evidence" value="ECO:0007669"/>
    <property type="project" value="UniProtKB-SubCell"/>
</dbReference>
<dbReference type="Proteomes" id="UP000027361">
    <property type="component" value="Unassembled WGS sequence"/>
</dbReference>
<evidence type="ECO:0000313" key="9">
    <source>
        <dbReference type="EMBL" id="KDN51336.1"/>
    </source>
</evidence>
<dbReference type="STRING" id="1037660.A0A066WCA0"/>
<dbReference type="EC" id="2.1.1.320" evidence="7"/>
<evidence type="ECO:0000256" key="7">
    <source>
        <dbReference type="RuleBase" id="RU364114"/>
    </source>
</evidence>
<dbReference type="OMA" id="YYHPQRN"/>
<dbReference type="GeneID" id="25262344"/>
<gene>
    <name evidence="9" type="ORF">K437DRAFT_221728</name>
</gene>
<keyword evidence="3 7" id="KW-0489">Methyltransferase</keyword>
<sequence>MRSCLLDPEQGYYTASHKQAEDPRNVIGAKGDFITSPEISQVFGELLAIFFVARWQSVSMPQRTRLVELGPGRGTLLADMVRTFGTFKRMIDSLKTIHLVETSLGLQRLQEQALREVVEGRAGKKLVVIRSDDEPKEPSEDEVHVQWFADAHSVPIDGSFWTMLVAHEFFDALPVHIFEKASNGFKEVLVDLKNSRNGGQKGISVIKSSEISASTAPSFQYVLSPSATPWSMLLASRNARFASIQPGQRVEVSPDAWSAARRVGELISGREAALPPIPDEARRRTSSVGGVGLIVDYGDEKAFGSSFRAFKQHKIVDPLEDPGTADLTANVDFTHLKHALASTEATAHGPMVQAHFLSALGLQQRVEALLRAASSPERKSDITKAAMRLVDLTSMGKEYKVLGIDALATAAAAAPELEREPSRVPLYPFEMQPQQQTQ</sequence>
<protein>
    <recommendedName>
        <fullName evidence="7">Protein arginine methyltransferase NDUFAF7</fullName>
        <ecNumber evidence="7">2.1.1.320</ecNumber>
    </recommendedName>
</protein>
<dbReference type="InterPro" id="IPR029063">
    <property type="entry name" value="SAM-dependent_MTases_sf"/>
</dbReference>
<keyword evidence="10" id="KW-1185">Reference proteome</keyword>
<evidence type="ECO:0000256" key="3">
    <source>
        <dbReference type="ARBA" id="ARBA00022603"/>
    </source>
</evidence>
<reference evidence="9 10" key="1">
    <citation type="submission" date="2014-05" db="EMBL/GenBank/DDBJ databases">
        <title>Draft genome sequence of a rare smut relative, Tilletiaria anomala UBC 951.</title>
        <authorList>
            <consortium name="DOE Joint Genome Institute"/>
            <person name="Toome M."/>
            <person name="Kuo A."/>
            <person name="Henrissat B."/>
            <person name="Lipzen A."/>
            <person name="Tritt A."/>
            <person name="Yoshinaga Y."/>
            <person name="Zane M."/>
            <person name="Barry K."/>
            <person name="Grigoriev I.V."/>
            <person name="Spatafora J.W."/>
            <person name="Aimea M.C."/>
        </authorList>
    </citation>
    <scope>NUCLEOTIDE SEQUENCE [LARGE SCALE GENOMIC DNA]</scope>
    <source>
        <strain evidence="9 10">UBC 951</strain>
    </source>
</reference>
<comment type="catalytic activity">
    <reaction evidence="6 7">
        <text>L-arginyl-[protein] + 2 S-adenosyl-L-methionine = N(omega),N(omega)'-dimethyl-L-arginyl-[protein] + 2 S-adenosyl-L-homocysteine + 2 H(+)</text>
        <dbReference type="Rhea" id="RHEA:48108"/>
        <dbReference type="Rhea" id="RHEA-COMP:10532"/>
        <dbReference type="Rhea" id="RHEA-COMP:11992"/>
        <dbReference type="ChEBI" id="CHEBI:15378"/>
        <dbReference type="ChEBI" id="CHEBI:29965"/>
        <dbReference type="ChEBI" id="CHEBI:57856"/>
        <dbReference type="ChEBI" id="CHEBI:59789"/>
        <dbReference type="ChEBI" id="CHEBI:88221"/>
        <dbReference type="EC" id="2.1.1.320"/>
    </reaction>
</comment>
<comment type="function">
    <text evidence="7">Arginine methyltransferase involved in the assembly or stability of mitochondrial NADH:ubiquinone oxidoreductase complex (complex I).</text>
</comment>
<dbReference type="PANTHER" id="PTHR12049:SF7">
    <property type="entry name" value="PROTEIN ARGININE METHYLTRANSFERASE NDUFAF7, MITOCHONDRIAL"/>
    <property type="match status" value="1"/>
</dbReference>
<evidence type="ECO:0000256" key="8">
    <source>
        <dbReference type="SAM" id="MobiDB-lite"/>
    </source>
</evidence>
<evidence type="ECO:0000313" key="10">
    <source>
        <dbReference type="Proteomes" id="UP000027361"/>
    </source>
</evidence>
<dbReference type="InterPro" id="IPR003788">
    <property type="entry name" value="NDUFAF7"/>
</dbReference>
<name>A0A066WCA0_TILAU</name>
<comment type="caution">
    <text evidence="9">The sequence shown here is derived from an EMBL/GenBank/DDBJ whole genome shotgun (WGS) entry which is preliminary data.</text>
</comment>
<evidence type="ECO:0000256" key="5">
    <source>
        <dbReference type="ARBA" id="ARBA00023128"/>
    </source>
</evidence>
<dbReference type="Pfam" id="PF02636">
    <property type="entry name" value="Methyltransf_28"/>
    <property type="match status" value="1"/>
</dbReference>
<dbReference type="GO" id="GO:0032259">
    <property type="term" value="P:methylation"/>
    <property type="evidence" value="ECO:0007669"/>
    <property type="project" value="UniProtKB-KW"/>
</dbReference>
<dbReference type="RefSeq" id="XP_013244672.1">
    <property type="nucleotide sequence ID" value="XM_013389218.1"/>
</dbReference>
<proteinExistence type="inferred from homology"/>
<keyword evidence="4 7" id="KW-0808">Transferase</keyword>
<evidence type="ECO:0000256" key="1">
    <source>
        <dbReference type="ARBA" id="ARBA00004173"/>
    </source>
</evidence>
<dbReference type="OrthoDB" id="438553at2759"/>
<dbReference type="GO" id="GO:0035243">
    <property type="term" value="F:protein-arginine omega-N symmetric methyltransferase activity"/>
    <property type="evidence" value="ECO:0007669"/>
    <property type="project" value="UniProtKB-EC"/>
</dbReference>
<dbReference type="PANTHER" id="PTHR12049">
    <property type="entry name" value="PROTEIN ARGININE METHYLTRANSFERASE NDUFAF7, MITOCHONDRIAL"/>
    <property type="match status" value="1"/>
</dbReference>
<dbReference type="HOGENOM" id="CLU_024840_3_1_1"/>
<dbReference type="InterPro" id="IPR038375">
    <property type="entry name" value="NDUFAF7_sf"/>
</dbReference>